<evidence type="ECO:0000259" key="1">
    <source>
        <dbReference type="Pfam" id="PF20658"/>
    </source>
</evidence>
<protein>
    <recommendedName>
        <fullName evidence="1">Malate synthase G alpha-beta insertion domain-containing protein</fullName>
    </recommendedName>
</protein>
<evidence type="ECO:0000313" key="2">
    <source>
        <dbReference type="EMBL" id="PAF18471.1"/>
    </source>
</evidence>
<dbReference type="SUPFAM" id="SSF51645">
    <property type="entry name" value="Malate synthase G"/>
    <property type="match status" value="1"/>
</dbReference>
<comment type="caution">
    <text evidence="2">The sequence shown here is derived from an EMBL/GenBank/DDBJ whole genome shotgun (WGS) entry which is preliminary data.</text>
</comment>
<accession>A0A268RG12</accession>
<sequence length="96" mass="10331">PVNNGRYAINAANARWGSLYDALYGTDAISEENGANRDGGYNPVRGEKVIAFARDFLDQTVPLSSGSHKDAVQYKVDEGKLAVVLSNGETANLKEE</sequence>
<feature type="non-terminal residue" evidence="2">
    <location>
        <position position="96"/>
    </location>
</feature>
<dbReference type="InterPro" id="IPR006253">
    <property type="entry name" value="Malate_synthG"/>
</dbReference>
<dbReference type="GO" id="GO:0006097">
    <property type="term" value="P:glyoxylate cycle"/>
    <property type="evidence" value="ECO:0007669"/>
    <property type="project" value="InterPro"/>
</dbReference>
<reference evidence="2 3" key="1">
    <citation type="submission" date="2017-07" db="EMBL/GenBank/DDBJ databases">
        <title>Isolation and whole genome analysis of endospore-forming bacteria from heroin.</title>
        <authorList>
            <person name="Kalinowski J."/>
            <person name="Ahrens B."/>
            <person name="Al-Dilaimi A."/>
            <person name="Winkler A."/>
            <person name="Wibberg D."/>
            <person name="Schleenbecker U."/>
            <person name="Ruckert C."/>
            <person name="Wolfel R."/>
            <person name="Grass G."/>
        </authorList>
    </citation>
    <scope>NUCLEOTIDE SEQUENCE [LARGE SCALE GENOMIC DNA]</scope>
    <source>
        <strain evidence="2 3">7523-2</strain>
    </source>
</reference>
<dbReference type="Proteomes" id="UP000216133">
    <property type="component" value="Unassembled WGS sequence"/>
</dbReference>
<dbReference type="Pfam" id="PF20658">
    <property type="entry name" value="MSG_insertion"/>
    <property type="match status" value="1"/>
</dbReference>
<proteinExistence type="predicted"/>
<evidence type="ECO:0000313" key="3">
    <source>
        <dbReference type="Proteomes" id="UP000216133"/>
    </source>
</evidence>
<dbReference type="Gene3D" id="2.170.170.11">
    <property type="entry name" value="Malate synthase G - maily-beta sub-domain"/>
    <property type="match status" value="1"/>
</dbReference>
<dbReference type="AlphaFoldDB" id="A0A268RG12"/>
<feature type="non-terminal residue" evidence="2">
    <location>
        <position position="1"/>
    </location>
</feature>
<name>A0A268RG12_SHOCL</name>
<dbReference type="GO" id="GO:0004474">
    <property type="term" value="F:malate synthase activity"/>
    <property type="evidence" value="ECO:0007669"/>
    <property type="project" value="InterPro"/>
</dbReference>
<dbReference type="EMBL" id="NPBS01000383">
    <property type="protein sequence ID" value="PAF18471.1"/>
    <property type="molecule type" value="Genomic_DNA"/>
</dbReference>
<gene>
    <name evidence="2" type="ORF">CHH61_23650</name>
</gene>
<dbReference type="PANTHER" id="PTHR42739">
    <property type="entry name" value="MALATE SYNTHASE G"/>
    <property type="match status" value="1"/>
</dbReference>
<dbReference type="GO" id="GO:0000287">
    <property type="term" value="F:magnesium ion binding"/>
    <property type="evidence" value="ECO:0007669"/>
    <property type="project" value="TreeGrafter"/>
</dbReference>
<organism evidence="2 3">
    <name type="scientific">Shouchella clausii</name>
    <name type="common">Alkalihalobacillus clausii</name>
    <dbReference type="NCBI Taxonomy" id="79880"/>
    <lineage>
        <taxon>Bacteria</taxon>
        <taxon>Bacillati</taxon>
        <taxon>Bacillota</taxon>
        <taxon>Bacilli</taxon>
        <taxon>Bacillales</taxon>
        <taxon>Bacillaceae</taxon>
        <taxon>Shouchella</taxon>
    </lineage>
</organism>
<dbReference type="GO" id="GO:0005829">
    <property type="term" value="C:cytosol"/>
    <property type="evidence" value="ECO:0007669"/>
    <property type="project" value="TreeGrafter"/>
</dbReference>
<dbReference type="PANTHER" id="PTHR42739:SF1">
    <property type="entry name" value="MALATE SYNTHASE G"/>
    <property type="match status" value="1"/>
</dbReference>
<feature type="domain" description="Malate synthase G alpha-beta insertion" evidence="1">
    <location>
        <begin position="41"/>
        <end position="95"/>
    </location>
</feature>
<dbReference type="InterPro" id="IPR048357">
    <property type="entry name" value="MSG_insertion"/>
</dbReference>
<dbReference type="GO" id="GO:0009436">
    <property type="term" value="P:glyoxylate catabolic process"/>
    <property type="evidence" value="ECO:0007669"/>
    <property type="project" value="TreeGrafter"/>
</dbReference>
<dbReference type="InterPro" id="IPR011076">
    <property type="entry name" value="Malate_synth_sf"/>
</dbReference>